<keyword evidence="5" id="KW-1185">Reference proteome</keyword>
<reference evidence="4" key="1">
    <citation type="journal article" date="2020" name="Stud. Mycol.">
        <title>101 Dothideomycetes genomes: a test case for predicting lifestyles and emergence of pathogens.</title>
        <authorList>
            <person name="Haridas S."/>
            <person name="Albert R."/>
            <person name="Binder M."/>
            <person name="Bloem J."/>
            <person name="Labutti K."/>
            <person name="Salamov A."/>
            <person name="Andreopoulos B."/>
            <person name="Baker S."/>
            <person name="Barry K."/>
            <person name="Bills G."/>
            <person name="Bluhm B."/>
            <person name="Cannon C."/>
            <person name="Castanera R."/>
            <person name="Culley D."/>
            <person name="Daum C."/>
            <person name="Ezra D."/>
            <person name="Gonzalez J."/>
            <person name="Henrissat B."/>
            <person name="Kuo A."/>
            <person name="Liang C."/>
            <person name="Lipzen A."/>
            <person name="Lutzoni F."/>
            <person name="Magnuson J."/>
            <person name="Mondo S."/>
            <person name="Nolan M."/>
            <person name="Ohm R."/>
            <person name="Pangilinan J."/>
            <person name="Park H.-J."/>
            <person name="Ramirez L."/>
            <person name="Alfaro M."/>
            <person name="Sun H."/>
            <person name="Tritt A."/>
            <person name="Yoshinaga Y."/>
            <person name="Zwiers L.-H."/>
            <person name="Turgeon B."/>
            <person name="Goodwin S."/>
            <person name="Spatafora J."/>
            <person name="Crous P."/>
            <person name="Grigoriev I."/>
        </authorList>
    </citation>
    <scope>NUCLEOTIDE SEQUENCE</scope>
    <source>
        <strain evidence="4">CBS 115976</strain>
    </source>
</reference>
<evidence type="ECO:0000259" key="3">
    <source>
        <dbReference type="Pfam" id="PF02982"/>
    </source>
</evidence>
<evidence type="ECO:0000256" key="1">
    <source>
        <dbReference type="ARBA" id="ARBA00008584"/>
    </source>
</evidence>
<dbReference type="InterPro" id="IPR032710">
    <property type="entry name" value="NTF2-like_dom_sf"/>
</dbReference>
<dbReference type="EMBL" id="MU004238">
    <property type="protein sequence ID" value="KAF2666908.1"/>
    <property type="molecule type" value="Genomic_DNA"/>
</dbReference>
<dbReference type="InterPro" id="IPR049884">
    <property type="entry name" value="Scytalone_dh"/>
</dbReference>
<dbReference type="SUPFAM" id="SSF54427">
    <property type="entry name" value="NTF2-like"/>
    <property type="match status" value="1"/>
</dbReference>
<dbReference type="AlphaFoldDB" id="A0A6A6U754"/>
<dbReference type="OrthoDB" id="5281072at2759"/>
<gene>
    <name evidence="4" type="ORF">BT63DRAFT_323547</name>
</gene>
<dbReference type="GO" id="GO:0016829">
    <property type="term" value="F:lyase activity"/>
    <property type="evidence" value="ECO:0007669"/>
    <property type="project" value="UniProtKB-KW"/>
</dbReference>
<protein>
    <submittedName>
        <fullName evidence="4">Scytalone dehydratase</fullName>
    </submittedName>
</protein>
<evidence type="ECO:0000256" key="2">
    <source>
        <dbReference type="ARBA" id="ARBA00023239"/>
    </source>
</evidence>
<organism evidence="4 5">
    <name type="scientific">Microthyrium microscopicum</name>
    <dbReference type="NCBI Taxonomy" id="703497"/>
    <lineage>
        <taxon>Eukaryota</taxon>
        <taxon>Fungi</taxon>
        <taxon>Dikarya</taxon>
        <taxon>Ascomycota</taxon>
        <taxon>Pezizomycotina</taxon>
        <taxon>Dothideomycetes</taxon>
        <taxon>Dothideomycetes incertae sedis</taxon>
        <taxon>Microthyriales</taxon>
        <taxon>Microthyriaceae</taxon>
        <taxon>Microthyrium</taxon>
    </lineage>
</organism>
<accession>A0A6A6U754</accession>
<sequence>MASVTPEEARILSDITFEWAESLDTKDWDRLRAILAPTLFVDYSKVTGQKWDEMSTDEFLAIFSDKTFLDDPLVDLQHLIGLCKYEKTSDTEIFGDHQIRAAHQRYTIDKNTAEVQGHGYGLIRHYYKKLDGHWKLAGLRPTMRWVEGSFSDIFRDKKS</sequence>
<comment type="similarity">
    <text evidence="1">Belongs to the scytalone dehydratase family.</text>
</comment>
<dbReference type="Pfam" id="PF02982">
    <property type="entry name" value="Scytalone_dh"/>
    <property type="match status" value="1"/>
</dbReference>
<feature type="domain" description="Scytalone dehydratase-like" evidence="3">
    <location>
        <begin position="11"/>
        <end position="158"/>
    </location>
</feature>
<dbReference type="Proteomes" id="UP000799302">
    <property type="component" value="Unassembled WGS sequence"/>
</dbReference>
<proteinExistence type="inferred from homology"/>
<evidence type="ECO:0000313" key="5">
    <source>
        <dbReference type="Proteomes" id="UP000799302"/>
    </source>
</evidence>
<keyword evidence="2" id="KW-0456">Lyase</keyword>
<name>A0A6A6U754_9PEZI</name>
<evidence type="ECO:0000313" key="4">
    <source>
        <dbReference type="EMBL" id="KAF2666908.1"/>
    </source>
</evidence>
<dbReference type="Gene3D" id="3.10.450.50">
    <property type="match status" value="1"/>
</dbReference>